<gene>
    <name evidence="1" type="ORF">NCTC11112_06218</name>
</gene>
<accession>A0A376S874</accession>
<sequence length="69" mass="8101">MTISALKEIEMQFCQILRLCAVLMTKADKKVVIFFHNMISGQIFTQWKTMIFLSVLPHFARFYRNRTGG</sequence>
<dbReference type="Proteomes" id="UP000254817">
    <property type="component" value="Unassembled WGS sequence"/>
</dbReference>
<dbReference type="AlphaFoldDB" id="A0A376S874"/>
<protein>
    <submittedName>
        <fullName evidence="1">Uncharacterized protein</fullName>
    </submittedName>
</protein>
<name>A0A376S874_ECOLX</name>
<dbReference type="EMBL" id="UGAW01000002">
    <property type="protein sequence ID" value="STI47028.1"/>
    <property type="molecule type" value="Genomic_DNA"/>
</dbReference>
<evidence type="ECO:0000313" key="2">
    <source>
        <dbReference type="Proteomes" id="UP000254817"/>
    </source>
</evidence>
<reference evidence="1 2" key="1">
    <citation type="submission" date="2018-06" db="EMBL/GenBank/DDBJ databases">
        <authorList>
            <consortium name="Pathogen Informatics"/>
            <person name="Doyle S."/>
        </authorList>
    </citation>
    <scope>NUCLEOTIDE SEQUENCE [LARGE SCALE GENOMIC DNA]</scope>
    <source>
        <strain evidence="1 2">NCTC11112</strain>
    </source>
</reference>
<proteinExistence type="predicted"/>
<evidence type="ECO:0000313" key="1">
    <source>
        <dbReference type="EMBL" id="STI47028.1"/>
    </source>
</evidence>
<organism evidence="1 2">
    <name type="scientific">Escherichia coli</name>
    <dbReference type="NCBI Taxonomy" id="562"/>
    <lineage>
        <taxon>Bacteria</taxon>
        <taxon>Pseudomonadati</taxon>
        <taxon>Pseudomonadota</taxon>
        <taxon>Gammaproteobacteria</taxon>
        <taxon>Enterobacterales</taxon>
        <taxon>Enterobacteriaceae</taxon>
        <taxon>Escherichia</taxon>
    </lineage>
</organism>